<gene>
    <name evidence="1" type="ORF">GGP61_003254</name>
</gene>
<reference evidence="1" key="1">
    <citation type="submission" date="2022-08" db="EMBL/GenBank/DDBJ databases">
        <title>Genomic Encyclopedia of Type Strains, Phase V (KMG-V): Genome sequencing to study the core and pangenomes of soil and plant-associated prokaryotes.</title>
        <authorList>
            <person name="Whitman W."/>
        </authorList>
    </citation>
    <scope>NUCLEOTIDE SEQUENCE</scope>
    <source>
        <strain evidence="1">SP3049</strain>
    </source>
</reference>
<name>A0A9X2Q8Y9_9BACT</name>
<dbReference type="EMBL" id="JANUAE010000015">
    <property type="protein sequence ID" value="MCS3711621.1"/>
    <property type="molecule type" value="Genomic_DNA"/>
</dbReference>
<dbReference type="AlphaFoldDB" id="A0A9X2Q8Y9"/>
<evidence type="ECO:0000313" key="2">
    <source>
        <dbReference type="Proteomes" id="UP001155057"/>
    </source>
</evidence>
<organism evidence="1 2">
    <name type="scientific">Salinibacter ruber</name>
    <dbReference type="NCBI Taxonomy" id="146919"/>
    <lineage>
        <taxon>Bacteria</taxon>
        <taxon>Pseudomonadati</taxon>
        <taxon>Rhodothermota</taxon>
        <taxon>Rhodothermia</taxon>
        <taxon>Rhodothermales</taxon>
        <taxon>Salinibacteraceae</taxon>
        <taxon>Salinibacter</taxon>
    </lineage>
</organism>
<dbReference type="RefSeq" id="WP_259124477.1">
    <property type="nucleotide sequence ID" value="NZ_JANUAE010000015.1"/>
</dbReference>
<dbReference type="Proteomes" id="UP001155057">
    <property type="component" value="Unassembled WGS sequence"/>
</dbReference>
<protein>
    <submittedName>
        <fullName evidence="1">Uncharacterized protein</fullName>
    </submittedName>
</protein>
<proteinExistence type="predicted"/>
<evidence type="ECO:0000313" key="1">
    <source>
        <dbReference type="EMBL" id="MCS3711621.1"/>
    </source>
</evidence>
<sequence length="214" mass="24681">MPDPFGYDNRPETLQETDLSIGLDLDGTLVAFARGFVQKAKEEGVQYYDHYSVWNQWAAPDRLEKNFFKMWDVLEDNWEFWTRLDPLEKAYVPYEVTAYVTSRSSAPEGAGEHWIKKNEFPPAPVFRVGEALNKLNRLMWINDSPNESLDVFVDDKAATVREVHTAWAHGQDVPFPLLITTPANSRFSNEKNSDLPRVDYLAEVPKAARHYINK</sequence>
<accession>A0A9X2Q8Y9</accession>
<comment type="caution">
    <text evidence="1">The sequence shown here is derived from an EMBL/GenBank/DDBJ whole genome shotgun (WGS) entry which is preliminary data.</text>
</comment>